<evidence type="ECO:0000256" key="6">
    <source>
        <dbReference type="ARBA" id="ARBA00023146"/>
    </source>
</evidence>
<evidence type="ECO:0000256" key="2">
    <source>
        <dbReference type="ARBA" id="ARBA00022598"/>
    </source>
</evidence>
<dbReference type="InterPro" id="IPR002303">
    <property type="entry name" value="Valyl-tRNA_ligase"/>
</dbReference>
<organism evidence="8 9">
    <name type="scientific">Heterodera trifolii</name>
    <dbReference type="NCBI Taxonomy" id="157864"/>
    <lineage>
        <taxon>Eukaryota</taxon>
        <taxon>Metazoa</taxon>
        <taxon>Ecdysozoa</taxon>
        <taxon>Nematoda</taxon>
        <taxon>Chromadorea</taxon>
        <taxon>Rhabditida</taxon>
        <taxon>Tylenchina</taxon>
        <taxon>Tylenchomorpha</taxon>
        <taxon>Tylenchoidea</taxon>
        <taxon>Heteroderidae</taxon>
        <taxon>Heteroderinae</taxon>
        <taxon>Heterodera</taxon>
    </lineage>
</organism>
<accession>A0ABD2J194</accession>
<keyword evidence="5" id="KW-0648">Protein biosynthesis</keyword>
<keyword evidence="4" id="KW-0067">ATP-binding</keyword>
<evidence type="ECO:0000313" key="9">
    <source>
        <dbReference type="Proteomes" id="UP001620626"/>
    </source>
</evidence>
<dbReference type="PANTHER" id="PTHR11946:SF111">
    <property type="entry name" value="VALINE--TRNA LIGASE"/>
    <property type="match status" value="1"/>
</dbReference>
<dbReference type="AlphaFoldDB" id="A0ABD2J194"/>
<evidence type="ECO:0000256" key="4">
    <source>
        <dbReference type="ARBA" id="ARBA00022840"/>
    </source>
</evidence>
<dbReference type="EMBL" id="JBICBT010001051">
    <property type="protein sequence ID" value="KAL3085884.1"/>
    <property type="molecule type" value="Genomic_DNA"/>
</dbReference>
<dbReference type="GO" id="GO:0006412">
    <property type="term" value="P:translation"/>
    <property type="evidence" value="ECO:0007669"/>
    <property type="project" value="UniProtKB-KW"/>
</dbReference>
<reference evidence="8 9" key="1">
    <citation type="submission" date="2024-10" db="EMBL/GenBank/DDBJ databases">
        <authorList>
            <person name="Kim D."/>
        </authorList>
    </citation>
    <scope>NUCLEOTIDE SEQUENCE [LARGE SCALE GENOMIC DNA]</scope>
    <source>
        <strain evidence="8">BH-2024</strain>
    </source>
</reference>
<gene>
    <name evidence="8" type="ORF">niasHT_034114</name>
</gene>
<keyword evidence="2" id="KW-0436">Ligase</keyword>
<keyword evidence="6" id="KW-0030">Aminoacyl-tRNA synthetase</keyword>
<evidence type="ECO:0000313" key="8">
    <source>
        <dbReference type="EMBL" id="KAL3085884.1"/>
    </source>
</evidence>
<keyword evidence="9" id="KW-1185">Reference proteome</keyword>
<sequence length="87" mass="10146">MVERVNSSNLPSEEKAVAEADLRKRFPRGMRHNGVDAFRFSLLQHDLTKAVLRVDFTLPLTEARNFCNRVWNLCKFTQRVFKAAHGW</sequence>
<dbReference type="EC" id="6.1.1.9" evidence="1"/>
<dbReference type="Proteomes" id="UP001620626">
    <property type="component" value="Unassembled WGS sequence"/>
</dbReference>
<name>A0ABD2J194_9BILA</name>
<protein>
    <recommendedName>
        <fullName evidence="1">valine--tRNA ligase</fullName>
        <ecNumber evidence="1">6.1.1.9</ecNumber>
    </recommendedName>
    <alternativeName>
        <fullName evidence="7">Valyl-tRNA synthetase</fullName>
    </alternativeName>
</protein>
<dbReference type="GO" id="GO:0005524">
    <property type="term" value="F:ATP binding"/>
    <property type="evidence" value="ECO:0007669"/>
    <property type="project" value="UniProtKB-KW"/>
</dbReference>
<comment type="caution">
    <text evidence="8">The sequence shown here is derived from an EMBL/GenBank/DDBJ whole genome shotgun (WGS) entry which is preliminary data.</text>
</comment>
<keyword evidence="3" id="KW-0547">Nucleotide-binding</keyword>
<dbReference type="Gene3D" id="1.10.730.10">
    <property type="entry name" value="Isoleucyl-tRNA Synthetase, Domain 1"/>
    <property type="match status" value="1"/>
</dbReference>
<evidence type="ECO:0000256" key="3">
    <source>
        <dbReference type="ARBA" id="ARBA00022741"/>
    </source>
</evidence>
<evidence type="ECO:0000256" key="1">
    <source>
        <dbReference type="ARBA" id="ARBA00013169"/>
    </source>
</evidence>
<dbReference type="PANTHER" id="PTHR11946">
    <property type="entry name" value="VALYL-TRNA SYNTHETASES"/>
    <property type="match status" value="1"/>
</dbReference>
<evidence type="ECO:0000256" key="5">
    <source>
        <dbReference type="ARBA" id="ARBA00022917"/>
    </source>
</evidence>
<evidence type="ECO:0000256" key="7">
    <source>
        <dbReference type="ARBA" id="ARBA00029936"/>
    </source>
</evidence>
<dbReference type="GO" id="GO:0004832">
    <property type="term" value="F:valine-tRNA ligase activity"/>
    <property type="evidence" value="ECO:0007669"/>
    <property type="project" value="UniProtKB-EC"/>
</dbReference>
<proteinExistence type="predicted"/>